<reference evidence="4" key="1">
    <citation type="submission" date="2022-11" db="UniProtKB">
        <authorList>
            <consortium name="WormBaseParasite"/>
        </authorList>
    </citation>
    <scope>IDENTIFICATION</scope>
</reference>
<feature type="compositionally biased region" description="Basic and acidic residues" evidence="1">
    <location>
        <begin position="127"/>
        <end position="150"/>
    </location>
</feature>
<accession>A0A915CQK6</accession>
<evidence type="ECO:0000313" key="4">
    <source>
        <dbReference type="WBParaSite" id="jg11078"/>
    </source>
</evidence>
<evidence type="ECO:0000256" key="2">
    <source>
        <dbReference type="SAM" id="SignalP"/>
    </source>
</evidence>
<keyword evidence="3" id="KW-1185">Reference proteome</keyword>
<evidence type="ECO:0000256" key="1">
    <source>
        <dbReference type="SAM" id="MobiDB-lite"/>
    </source>
</evidence>
<dbReference type="AlphaFoldDB" id="A0A915CQK6"/>
<feature type="region of interest" description="Disordered" evidence="1">
    <location>
        <begin position="120"/>
        <end position="161"/>
    </location>
</feature>
<feature type="compositionally biased region" description="Acidic residues" evidence="1">
    <location>
        <begin position="402"/>
        <end position="415"/>
    </location>
</feature>
<keyword evidence="2" id="KW-0732">Signal</keyword>
<feature type="region of interest" description="Disordered" evidence="1">
    <location>
        <begin position="198"/>
        <end position="233"/>
    </location>
</feature>
<feature type="compositionally biased region" description="Acidic residues" evidence="1">
    <location>
        <begin position="75"/>
        <end position="88"/>
    </location>
</feature>
<feature type="compositionally biased region" description="Acidic residues" evidence="1">
    <location>
        <begin position="274"/>
        <end position="286"/>
    </location>
</feature>
<proteinExistence type="predicted"/>
<feature type="compositionally biased region" description="Polar residues" evidence="1">
    <location>
        <begin position="314"/>
        <end position="332"/>
    </location>
</feature>
<feature type="region of interest" description="Disordered" evidence="1">
    <location>
        <begin position="402"/>
        <end position="422"/>
    </location>
</feature>
<sequence>MNSFLCFCCFILLALFCSNGNAYENSVGRSRSFLPSLLVSAATTGNDGRKARAKHRTIQPNRRKNKDLEQGKSDEDSDQEEEDGDDDAGVQWTSEYLDTKQRVTDKLKCKYRKSCYEGVDPPVATTKSDKEGHDENEKHEPKVEEPKTADNEIQEDDKEQQKLSCKYRYSCYAEKWPDLLIPPSATYKKPASLKKIAQQTLKELEEKELQNSQHPRPKHSHAKQRLMDAKESLEHKNKCKYRKSCYENGELPEFEESAIVSWLANLSSFKSSNETEEDEQEEDDDEPKNKVRNFEEMNTLEQKLFCKYRFSCYPNGSTPQRRTAQPKSYTRQTKQDELPITPAKETTKEFCDHQEDIKGEAEMAVKLQQKKNKRLPSWLKRWSNSHQNAIVEGEPEEILEEIPEEEASEEPETPEESTNLPLLSKAECKYRKSCL</sequence>
<dbReference type="WBParaSite" id="jg11078">
    <property type="protein sequence ID" value="jg11078"/>
    <property type="gene ID" value="jg11078"/>
</dbReference>
<feature type="compositionally biased region" description="Basic residues" evidence="1">
    <location>
        <begin position="215"/>
        <end position="224"/>
    </location>
</feature>
<feature type="signal peptide" evidence="2">
    <location>
        <begin position="1"/>
        <end position="22"/>
    </location>
</feature>
<protein>
    <submittedName>
        <fullName evidence="4">Uncharacterized protein</fullName>
    </submittedName>
</protein>
<organism evidence="3 4">
    <name type="scientific">Ditylenchus dipsaci</name>
    <dbReference type="NCBI Taxonomy" id="166011"/>
    <lineage>
        <taxon>Eukaryota</taxon>
        <taxon>Metazoa</taxon>
        <taxon>Ecdysozoa</taxon>
        <taxon>Nematoda</taxon>
        <taxon>Chromadorea</taxon>
        <taxon>Rhabditida</taxon>
        <taxon>Tylenchina</taxon>
        <taxon>Tylenchomorpha</taxon>
        <taxon>Sphaerularioidea</taxon>
        <taxon>Anguinidae</taxon>
        <taxon>Anguininae</taxon>
        <taxon>Ditylenchus</taxon>
    </lineage>
</organism>
<evidence type="ECO:0000313" key="3">
    <source>
        <dbReference type="Proteomes" id="UP000887574"/>
    </source>
</evidence>
<feature type="region of interest" description="Disordered" evidence="1">
    <location>
        <begin position="314"/>
        <end position="347"/>
    </location>
</feature>
<feature type="region of interest" description="Disordered" evidence="1">
    <location>
        <begin position="270"/>
        <end position="293"/>
    </location>
</feature>
<name>A0A915CQK6_9BILA</name>
<feature type="compositionally biased region" description="Basic residues" evidence="1">
    <location>
        <begin position="51"/>
        <end position="65"/>
    </location>
</feature>
<feature type="chain" id="PRO_5038092869" evidence="2">
    <location>
        <begin position="23"/>
        <end position="435"/>
    </location>
</feature>
<dbReference type="Proteomes" id="UP000887574">
    <property type="component" value="Unplaced"/>
</dbReference>
<feature type="region of interest" description="Disordered" evidence="1">
    <location>
        <begin position="45"/>
        <end position="95"/>
    </location>
</feature>